<sequence length="79" mass="8667">MGQITHYFDKIGVATIKLEAELAVDDNIRIGSPTASVEQTVESMQINHEPVSQANVGEEIGLKVKEPVREGDSVYLIKE</sequence>
<dbReference type="AlphaFoldDB" id="A0A2H0X8E4"/>
<protein>
    <submittedName>
        <fullName evidence="1">Translation elongation factor-like protein</fullName>
    </submittedName>
</protein>
<accession>A0A2H0X8E4</accession>
<dbReference type="SUPFAM" id="SSF50447">
    <property type="entry name" value="Translation proteins"/>
    <property type="match status" value="1"/>
</dbReference>
<comment type="caution">
    <text evidence="1">The sequence shown here is derived from an EMBL/GenBank/DDBJ whole genome shotgun (WGS) entry which is preliminary data.</text>
</comment>
<dbReference type="Proteomes" id="UP000231414">
    <property type="component" value="Unassembled WGS sequence"/>
</dbReference>
<evidence type="ECO:0000313" key="2">
    <source>
        <dbReference type="Proteomes" id="UP000231414"/>
    </source>
</evidence>
<dbReference type="EMBL" id="PEYW01000006">
    <property type="protein sequence ID" value="PIS21105.1"/>
    <property type="molecule type" value="Genomic_DNA"/>
</dbReference>
<keyword evidence="1" id="KW-0648">Protein biosynthesis</keyword>
<proteinExistence type="predicted"/>
<reference evidence="2" key="1">
    <citation type="submission" date="2017-09" db="EMBL/GenBank/DDBJ databases">
        <title>Depth-based differentiation of microbial function through sediment-hosted aquifers and enrichment of novel symbionts in the deep terrestrial subsurface.</title>
        <authorList>
            <person name="Probst A.J."/>
            <person name="Ladd B."/>
            <person name="Jarett J.K."/>
            <person name="Geller-Mcgrath D.E."/>
            <person name="Sieber C.M.K."/>
            <person name="Emerson J.B."/>
            <person name="Anantharaman K."/>
            <person name="Thomas B.C."/>
            <person name="Malmstrom R."/>
            <person name="Stieglmeier M."/>
            <person name="Klingl A."/>
            <person name="Woyke T."/>
            <person name="Ryan C.M."/>
            <person name="Banfield J.F."/>
        </authorList>
    </citation>
    <scope>NUCLEOTIDE SEQUENCE [LARGE SCALE GENOMIC DNA]</scope>
</reference>
<name>A0A2H0X8E4_UNCKA</name>
<organism evidence="1 2">
    <name type="scientific">candidate division WWE3 bacterium CG08_land_8_20_14_0_20_43_13</name>
    <dbReference type="NCBI Taxonomy" id="1975087"/>
    <lineage>
        <taxon>Bacteria</taxon>
        <taxon>Katanobacteria</taxon>
    </lineage>
</organism>
<dbReference type="Gene3D" id="2.40.30.10">
    <property type="entry name" value="Translation factors"/>
    <property type="match status" value="1"/>
</dbReference>
<dbReference type="InterPro" id="IPR009000">
    <property type="entry name" value="Transl_B-barrel_sf"/>
</dbReference>
<gene>
    <name evidence="1" type="ORF">COT52_00555</name>
</gene>
<evidence type="ECO:0000313" key="1">
    <source>
        <dbReference type="EMBL" id="PIS21105.1"/>
    </source>
</evidence>
<keyword evidence="1" id="KW-0251">Elongation factor</keyword>
<dbReference type="GO" id="GO:0003746">
    <property type="term" value="F:translation elongation factor activity"/>
    <property type="evidence" value="ECO:0007669"/>
    <property type="project" value="UniProtKB-KW"/>
</dbReference>